<feature type="transmembrane region" description="Helical" evidence="1">
    <location>
        <begin position="308"/>
        <end position="329"/>
    </location>
</feature>
<keyword evidence="1" id="KW-1133">Transmembrane helix</keyword>
<feature type="transmembrane region" description="Helical" evidence="1">
    <location>
        <begin position="202"/>
        <end position="222"/>
    </location>
</feature>
<feature type="transmembrane region" description="Helical" evidence="1">
    <location>
        <begin position="336"/>
        <end position="356"/>
    </location>
</feature>
<proteinExistence type="predicted"/>
<evidence type="ECO:0000313" key="2">
    <source>
        <dbReference type="EMBL" id="MBC3538583.1"/>
    </source>
</evidence>
<reference evidence="2 3" key="1">
    <citation type="journal article" date="2019" name="Int. J. Syst. Evol. Microbiol.">
        <title>Rufibacter sediminis sp. nov., isolated from freshwater lake sediment.</title>
        <authorList>
            <person name="Qu J.H."/>
            <person name="Zhang L.J."/>
            <person name="Fu Y.H."/>
            <person name="Li H.F."/>
        </authorList>
    </citation>
    <scope>NUCLEOTIDE SEQUENCE [LARGE SCALE GENOMIC DNA]</scope>
    <source>
        <strain evidence="2 3">H-1</strain>
    </source>
</reference>
<name>A0ABR6VNC6_9BACT</name>
<gene>
    <name evidence="2" type="ORF">H7U12_02755</name>
</gene>
<feature type="transmembrane region" description="Helical" evidence="1">
    <location>
        <begin position="86"/>
        <end position="104"/>
    </location>
</feature>
<comment type="caution">
    <text evidence="2">The sequence shown here is derived from an EMBL/GenBank/DDBJ whole genome shotgun (WGS) entry which is preliminary data.</text>
</comment>
<dbReference type="RefSeq" id="WP_186632531.1">
    <property type="nucleotide sequence ID" value="NZ_JACOAF010000006.1"/>
</dbReference>
<evidence type="ECO:0000313" key="3">
    <source>
        <dbReference type="Proteomes" id="UP000659698"/>
    </source>
</evidence>
<keyword evidence="1" id="KW-0472">Membrane</keyword>
<sequence>MGTKTKPILLFLAISLVILLRVAVEENGFTTPDSFHYMEAAKSIIEDGDLRYSLPGDQERYFSLWPAGYPFSIAIVSGLTSLPSLWSSKLVNLLWLSVAFWFFYRNHPQNAVWLGLAFCTNSLLDIFSYTWSEAGFTVALLWCSIALHRCIMNTEAKTLFKTITLVAAGLSMFLYRYVGGFIIGVVGAASILMLLKKKHRKAIQLIVAAASMALGMSLYFWFIYSQTGHYSGATRLNPDESFSYLLINLGQAQLNEFLLIRKIPFPVIDPVAVAFFLLQVLLMLYAFYQARKVQDWQTQLQPHTSDSLPLTIALVGMAYWLLVVGLRIFIMKFDTFDFRILSPASALCLIALHAYLAAEHRAPLLQRIQKPITALYLLALAHGLYKKQLLLLLNG</sequence>
<dbReference type="EMBL" id="JACOAF010000006">
    <property type="protein sequence ID" value="MBC3538583.1"/>
    <property type="molecule type" value="Genomic_DNA"/>
</dbReference>
<feature type="transmembrane region" description="Helical" evidence="1">
    <location>
        <begin position="267"/>
        <end position="288"/>
    </location>
</feature>
<accession>A0ABR6VNC6</accession>
<keyword evidence="1" id="KW-0812">Transmembrane</keyword>
<evidence type="ECO:0000256" key="1">
    <source>
        <dbReference type="SAM" id="Phobius"/>
    </source>
</evidence>
<keyword evidence="3" id="KW-1185">Reference proteome</keyword>
<organism evidence="2 3">
    <name type="scientific">Rufibacter sediminis</name>
    <dbReference type="NCBI Taxonomy" id="2762756"/>
    <lineage>
        <taxon>Bacteria</taxon>
        <taxon>Pseudomonadati</taxon>
        <taxon>Bacteroidota</taxon>
        <taxon>Cytophagia</taxon>
        <taxon>Cytophagales</taxon>
        <taxon>Hymenobacteraceae</taxon>
        <taxon>Rufibacter</taxon>
    </lineage>
</organism>
<protein>
    <recommendedName>
        <fullName evidence="4">Glycosyltransferase RgtA/B/C/D-like domain-containing protein</fullName>
    </recommendedName>
</protein>
<feature type="transmembrane region" description="Helical" evidence="1">
    <location>
        <begin position="111"/>
        <end position="131"/>
    </location>
</feature>
<feature type="transmembrane region" description="Helical" evidence="1">
    <location>
        <begin position="174"/>
        <end position="195"/>
    </location>
</feature>
<dbReference type="Proteomes" id="UP000659698">
    <property type="component" value="Unassembled WGS sequence"/>
</dbReference>
<evidence type="ECO:0008006" key="4">
    <source>
        <dbReference type="Google" id="ProtNLM"/>
    </source>
</evidence>